<evidence type="ECO:0000259" key="3">
    <source>
        <dbReference type="Pfam" id="PF05707"/>
    </source>
</evidence>
<sequence>MIYWFTGQPGHGKTLHAIEKLLEYKDQGRMVFACNIREFDYEKTGVLEMTPEQFRDWPNFMPDGAVALVDEAYEHGMLPKRPPGSKVPHHVEQLAKHRHRGLDFIFVSQSPDKQCDQFVHDLIERHVHVRRRFGTKFVHLREFDRFESRPEKANALIVRRKKLPTRPMGTYKSTELDTTERKIPWYYIALPIFLVAAVVMMYVAFGRMGNRLAGEAVTPDTNAAQAQAVPRDGASATARGTAPAAKAMTSAEYAKRFLPRIPSEPWSAPAYDDKLSLPSEPPRLFCMSSLTGSNAHGERMGPTCTCLTEQGTQYVLDQQTCRYIARRGQYEPYRARRDDRFVDGATQIDRGLESIAERGQGGATIERGNRHQGTFPESPGYTTSTSVPATGIQL</sequence>
<keyword evidence="2" id="KW-1133">Transmembrane helix</keyword>
<accession>A0AB34Q106</accession>
<evidence type="ECO:0000313" key="5">
    <source>
        <dbReference type="Proteomes" id="UP000030585"/>
    </source>
</evidence>
<proteinExistence type="predicted"/>
<feature type="compositionally biased region" description="Polar residues" evidence="1">
    <location>
        <begin position="380"/>
        <end position="394"/>
    </location>
</feature>
<dbReference type="RefSeq" id="WP_046735807.1">
    <property type="nucleotide sequence ID" value="NZ_CP012051.1"/>
</dbReference>
<dbReference type="AlphaFoldDB" id="A0AB34Q106"/>
<feature type="region of interest" description="Disordered" evidence="1">
    <location>
        <begin position="360"/>
        <end position="394"/>
    </location>
</feature>
<dbReference type="InterPro" id="IPR008900">
    <property type="entry name" value="Zot_N"/>
</dbReference>
<feature type="domain" description="Zona occludens toxin N-terminal" evidence="3">
    <location>
        <begin position="1"/>
        <end position="174"/>
    </location>
</feature>
<dbReference type="Pfam" id="PF05707">
    <property type="entry name" value="Zot"/>
    <property type="match status" value="1"/>
</dbReference>
<name>A0AB34Q106_XANCI</name>
<keyword evidence="2" id="KW-0812">Transmembrane</keyword>
<comment type="caution">
    <text evidence="4">The sequence shown here is derived from an EMBL/GenBank/DDBJ whole genome shotgun (WGS) entry which is preliminary data.</text>
</comment>
<evidence type="ECO:0000256" key="1">
    <source>
        <dbReference type="SAM" id="MobiDB-lite"/>
    </source>
</evidence>
<feature type="region of interest" description="Disordered" evidence="1">
    <location>
        <begin position="223"/>
        <end position="242"/>
    </location>
</feature>
<dbReference type="Gene3D" id="3.40.50.300">
    <property type="entry name" value="P-loop containing nucleotide triphosphate hydrolases"/>
    <property type="match status" value="1"/>
</dbReference>
<dbReference type="Proteomes" id="UP000030585">
    <property type="component" value="Unassembled WGS sequence"/>
</dbReference>
<dbReference type="InterPro" id="IPR027417">
    <property type="entry name" value="P-loop_NTPase"/>
</dbReference>
<feature type="transmembrane region" description="Helical" evidence="2">
    <location>
        <begin position="185"/>
        <end position="205"/>
    </location>
</feature>
<keyword evidence="2" id="KW-0472">Membrane</keyword>
<gene>
    <name evidence="4" type="ORF">NY98_21540</name>
</gene>
<evidence type="ECO:0000313" key="4">
    <source>
        <dbReference type="EMBL" id="KGU49834.1"/>
    </source>
</evidence>
<dbReference type="EMBL" id="JSEY02000107">
    <property type="protein sequence ID" value="KGU49834.1"/>
    <property type="molecule type" value="Genomic_DNA"/>
</dbReference>
<protein>
    <submittedName>
        <fullName evidence="4">Zonular occludens toxin family protein</fullName>
    </submittedName>
</protein>
<organism evidence="4 5">
    <name type="scientific">Xanthomonas citri pv. fuscans</name>
    <dbReference type="NCBI Taxonomy" id="366649"/>
    <lineage>
        <taxon>Bacteria</taxon>
        <taxon>Pseudomonadati</taxon>
        <taxon>Pseudomonadota</taxon>
        <taxon>Gammaproteobacteria</taxon>
        <taxon>Lysobacterales</taxon>
        <taxon>Lysobacteraceae</taxon>
        <taxon>Xanthomonas</taxon>
    </lineage>
</organism>
<reference evidence="5" key="1">
    <citation type="submission" date="2015-04" db="EMBL/GenBank/DDBJ databases">
        <title>Genome sequencing of pathogens of bean.</title>
        <authorList>
            <person name="Harrison J."/>
            <person name="Aritua V."/>
            <person name="Sapp M."/>
            <person name="Smith J."/>
            <person name="Studholme D.J."/>
        </authorList>
    </citation>
    <scope>NUCLEOTIDE SEQUENCE [LARGE SCALE GENOMIC DNA]</scope>
    <source>
        <strain evidence="5">NCPPB 1058</strain>
    </source>
</reference>
<evidence type="ECO:0000256" key="2">
    <source>
        <dbReference type="SAM" id="Phobius"/>
    </source>
</evidence>